<dbReference type="RefSeq" id="XP_014160216.1">
    <property type="nucleotide sequence ID" value="XM_014304741.1"/>
</dbReference>
<evidence type="ECO:0000256" key="5">
    <source>
        <dbReference type="ARBA" id="ARBA00023002"/>
    </source>
</evidence>
<dbReference type="PANTHER" id="PTHR10696">
    <property type="entry name" value="GAMMA-BUTYROBETAINE HYDROXYLASE-RELATED"/>
    <property type="match status" value="1"/>
</dbReference>
<evidence type="ECO:0000259" key="7">
    <source>
        <dbReference type="Pfam" id="PF02668"/>
    </source>
</evidence>
<dbReference type="GO" id="GO:0051213">
    <property type="term" value="F:dioxygenase activity"/>
    <property type="evidence" value="ECO:0007669"/>
    <property type="project" value="UniProtKB-KW"/>
</dbReference>
<gene>
    <name evidence="8" type="ORF">SARC_01538</name>
</gene>
<dbReference type="GO" id="GO:0046872">
    <property type="term" value="F:metal ion binding"/>
    <property type="evidence" value="ECO:0007669"/>
    <property type="project" value="UniProtKB-KW"/>
</dbReference>
<dbReference type="InterPro" id="IPR003819">
    <property type="entry name" value="TauD/TfdA-like"/>
</dbReference>
<comment type="similarity">
    <text evidence="2">Belongs to the gamma-BBH/TMLD family.</text>
</comment>
<dbReference type="PANTHER" id="PTHR10696:SF25">
    <property type="entry name" value="OXIDOREDUCTASE AIM17-RELATED"/>
    <property type="match status" value="1"/>
</dbReference>
<dbReference type="InterPro" id="IPR050411">
    <property type="entry name" value="AlphaKG_dependent_hydroxylases"/>
</dbReference>
<keyword evidence="4" id="KW-0223">Dioxygenase</keyword>
<protein>
    <recommendedName>
        <fullName evidence="7">TauD/TfdA-like domain-containing protein</fullName>
    </recommendedName>
</protein>
<keyword evidence="5" id="KW-0560">Oxidoreductase</keyword>
<comment type="cofactor">
    <cofactor evidence="1">
        <name>Fe(2+)</name>
        <dbReference type="ChEBI" id="CHEBI:29033"/>
    </cofactor>
</comment>
<dbReference type="EMBL" id="KQ241658">
    <property type="protein sequence ID" value="KNC86314.1"/>
    <property type="molecule type" value="Genomic_DNA"/>
</dbReference>
<dbReference type="GeneID" id="25902042"/>
<dbReference type="OrthoDB" id="272271at2759"/>
<keyword evidence="6" id="KW-0408">Iron</keyword>
<evidence type="ECO:0000256" key="4">
    <source>
        <dbReference type="ARBA" id="ARBA00022964"/>
    </source>
</evidence>
<sequence length="367" mass="41883">MFRATTTSLVRTLRTQTTGLCAPVSICARRCIAALSAEEAEESFDINRKFDLPKAWTNATLDRGAIFHSFSDPSANELRDYVRNLANSDIEVDDIEVNRHDLPRALKEMQELDQRALIEGEGFSVIRPIDGITSVRERRINAFVQAQILGTTPQQNAEGVKAILVYNRNDGVQMKQGARYHQSRDGGSIHTDNVNIPDLWDYMLLTCLQPAQIGGESILCSTLAVHNYLNEHVPEALEILRGQFWWELRGFSDGFYRAPILFYNDKGEPLLRYLRDYLESAHIRQGQPLTDKQMWALDVLDCVCEMSTIQFRYNMQQGETLLANDTQLLHGRTSFTDAEAAKQSYDFEKANNRLYQRVWLKKHAESS</sequence>
<keyword evidence="9" id="KW-1185">Reference proteome</keyword>
<dbReference type="GO" id="GO:0045329">
    <property type="term" value="P:carnitine biosynthetic process"/>
    <property type="evidence" value="ECO:0007669"/>
    <property type="project" value="TreeGrafter"/>
</dbReference>
<evidence type="ECO:0000313" key="9">
    <source>
        <dbReference type="Proteomes" id="UP000054560"/>
    </source>
</evidence>
<evidence type="ECO:0000313" key="8">
    <source>
        <dbReference type="EMBL" id="KNC86314.1"/>
    </source>
</evidence>
<evidence type="ECO:0000256" key="3">
    <source>
        <dbReference type="ARBA" id="ARBA00022723"/>
    </source>
</evidence>
<dbReference type="InterPro" id="IPR042098">
    <property type="entry name" value="TauD-like_sf"/>
</dbReference>
<dbReference type="AlphaFoldDB" id="A0A0L0GBM8"/>
<proteinExistence type="inferred from homology"/>
<keyword evidence="3" id="KW-0479">Metal-binding</keyword>
<evidence type="ECO:0000256" key="2">
    <source>
        <dbReference type="ARBA" id="ARBA00008654"/>
    </source>
</evidence>
<feature type="domain" description="TauD/TfdA-like" evidence="7">
    <location>
        <begin position="101"/>
        <end position="337"/>
    </location>
</feature>
<reference evidence="8 9" key="1">
    <citation type="submission" date="2011-02" db="EMBL/GenBank/DDBJ databases">
        <title>The Genome Sequence of Sphaeroforma arctica JP610.</title>
        <authorList>
            <consortium name="The Broad Institute Genome Sequencing Platform"/>
            <person name="Russ C."/>
            <person name="Cuomo C."/>
            <person name="Young S.K."/>
            <person name="Zeng Q."/>
            <person name="Gargeya S."/>
            <person name="Alvarado L."/>
            <person name="Berlin A."/>
            <person name="Chapman S.B."/>
            <person name="Chen Z."/>
            <person name="Freedman E."/>
            <person name="Gellesch M."/>
            <person name="Goldberg J."/>
            <person name="Griggs A."/>
            <person name="Gujja S."/>
            <person name="Heilman E."/>
            <person name="Heiman D."/>
            <person name="Howarth C."/>
            <person name="Mehta T."/>
            <person name="Neiman D."/>
            <person name="Pearson M."/>
            <person name="Roberts A."/>
            <person name="Saif S."/>
            <person name="Shea T."/>
            <person name="Shenoy N."/>
            <person name="Sisk P."/>
            <person name="Stolte C."/>
            <person name="Sykes S."/>
            <person name="White J."/>
            <person name="Yandava C."/>
            <person name="Burger G."/>
            <person name="Gray M.W."/>
            <person name="Holland P.W.H."/>
            <person name="King N."/>
            <person name="Lang F.B.F."/>
            <person name="Roger A.J."/>
            <person name="Ruiz-Trillo I."/>
            <person name="Haas B."/>
            <person name="Nusbaum C."/>
            <person name="Birren B."/>
        </authorList>
    </citation>
    <scope>NUCLEOTIDE SEQUENCE [LARGE SCALE GENOMIC DNA]</scope>
    <source>
        <strain evidence="8 9">JP610</strain>
    </source>
</reference>
<dbReference type="Proteomes" id="UP000054560">
    <property type="component" value="Unassembled WGS sequence"/>
</dbReference>
<organism evidence="8 9">
    <name type="scientific">Sphaeroforma arctica JP610</name>
    <dbReference type="NCBI Taxonomy" id="667725"/>
    <lineage>
        <taxon>Eukaryota</taxon>
        <taxon>Ichthyosporea</taxon>
        <taxon>Ichthyophonida</taxon>
        <taxon>Sphaeroforma</taxon>
    </lineage>
</organism>
<dbReference type="Gene3D" id="3.60.130.10">
    <property type="entry name" value="Clavaminate synthase-like"/>
    <property type="match status" value="1"/>
</dbReference>
<dbReference type="STRING" id="667725.A0A0L0GBM8"/>
<evidence type="ECO:0000256" key="1">
    <source>
        <dbReference type="ARBA" id="ARBA00001954"/>
    </source>
</evidence>
<dbReference type="Pfam" id="PF02668">
    <property type="entry name" value="TauD"/>
    <property type="match status" value="1"/>
</dbReference>
<dbReference type="GO" id="GO:0005739">
    <property type="term" value="C:mitochondrion"/>
    <property type="evidence" value="ECO:0007669"/>
    <property type="project" value="TreeGrafter"/>
</dbReference>
<accession>A0A0L0GBM8</accession>
<dbReference type="SUPFAM" id="SSF51197">
    <property type="entry name" value="Clavaminate synthase-like"/>
    <property type="match status" value="1"/>
</dbReference>
<name>A0A0L0GBM8_9EUKA</name>
<evidence type="ECO:0000256" key="6">
    <source>
        <dbReference type="ARBA" id="ARBA00023004"/>
    </source>
</evidence>